<keyword evidence="6 7" id="KW-0472">Membrane</keyword>
<feature type="transmembrane region" description="Helical" evidence="7">
    <location>
        <begin position="508"/>
        <end position="527"/>
    </location>
</feature>
<dbReference type="PANTHER" id="PTHR33406:SF11">
    <property type="entry name" value="MEMBRANE PROTEIN SCO6666-RELATED"/>
    <property type="match status" value="1"/>
</dbReference>
<evidence type="ECO:0000256" key="4">
    <source>
        <dbReference type="ARBA" id="ARBA00022692"/>
    </source>
</evidence>
<dbReference type="PANTHER" id="PTHR33406">
    <property type="entry name" value="MEMBRANE PROTEIN MJ1562-RELATED"/>
    <property type="match status" value="1"/>
</dbReference>
<dbReference type="InterPro" id="IPR000731">
    <property type="entry name" value="SSD"/>
</dbReference>
<accession>A0ABQ3Z9J8</accession>
<dbReference type="SUPFAM" id="SSF82866">
    <property type="entry name" value="Multidrug efflux transporter AcrB transmembrane domain"/>
    <property type="match status" value="2"/>
</dbReference>
<feature type="transmembrane region" description="Helical" evidence="7">
    <location>
        <begin position="572"/>
        <end position="591"/>
    </location>
</feature>
<feature type="transmembrane region" description="Helical" evidence="7">
    <location>
        <begin position="203"/>
        <end position="221"/>
    </location>
</feature>
<feature type="transmembrane region" description="Helical" evidence="7">
    <location>
        <begin position="653"/>
        <end position="676"/>
    </location>
</feature>
<comment type="similarity">
    <text evidence="2">Belongs to the resistance-nodulation-cell division (RND) (TC 2.A.6) family. MmpL subfamily.</text>
</comment>
<organism evidence="9 10">
    <name type="scientific">Paractinoplanes durhamensis</name>
    <dbReference type="NCBI Taxonomy" id="113563"/>
    <lineage>
        <taxon>Bacteria</taxon>
        <taxon>Bacillati</taxon>
        <taxon>Actinomycetota</taxon>
        <taxon>Actinomycetes</taxon>
        <taxon>Micromonosporales</taxon>
        <taxon>Micromonosporaceae</taxon>
        <taxon>Paractinoplanes</taxon>
    </lineage>
</organism>
<feature type="transmembrane region" description="Helical" evidence="7">
    <location>
        <begin position="176"/>
        <end position="196"/>
    </location>
</feature>
<gene>
    <name evidence="9" type="ORF">Adu01nite_78580</name>
</gene>
<proteinExistence type="inferred from homology"/>
<evidence type="ECO:0000256" key="7">
    <source>
        <dbReference type="SAM" id="Phobius"/>
    </source>
</evidence>
<dbReference type="Proteomes" id="UP000637628">
    <property type="component" value="Unassembled WGS sequence"/>
</dbReference>
<name>A0ABQ3Z9J8_9ACTN</name>
<feature type="transmembrane region" description="Helical" evidence="7">
    <location>
        <begin position="356"/>
        <end position="374"/>
    </location>
</feature>
<dbReference type="InterPro" id="IPR050545">
    <property type="entry name" value="Mycobact_MmpL"/>
</dbReference>
<protein>
    <submittedName>
        <fullName evidence="9">Membrane protein</fullName>
    </submittedName>
</protein>
<evidence type="ECO:0000313" key="9">
    <source>
        <dbReference type="EMBL" id="GIE06508.1"/>
    </source>
</evidence>
<dbReference type="RefSeq" id="WP_203734364.1">
    <property type="nucleotide sequence ID" value="NZ_BAAATX010000020.1"/>
</dbReference>
<evidence type="ECO:0000256" key="1">
    <source>
        <dbReference type="ARBA" id="ARBA00004651"/>
    </source>
</evidence>
<dbReference type="EMBL" id="BOML01000064">
    <property type="protein sequence ID" value="GIE06508.1"/>
    <property type="molecule type" value="Genomic_DNA"/>
</dbReference>
<keyword evidence="4 7" id="KW-0812">Transmembrane</keyword>
<reference evidence="9 10" key="1">
    <citation type="submission" date="2021-01" db="EMBL/GenBank/DDBJ databases">
        <title>Whole genome shotgun sequence of Actinoplanes durhamensis NBRC 14914.</title>
        <authorList>
            <person name="Komaki H."/>
            <person name="Tamura T."/>
        </authorList>
    </citation>
    <scope>NUCLEOTIDE SEQUENCE [LARGE SCALE GENOMIC DNA]</scope>
    <source>
        <strain evidence="9 10">NBRC 14914</strain>
    </source>
</reference>
<keyword evidence="10" id="KW-1185">Reference proteome</keyword>
<evidence type="ECO:0000313" key="10">
    <source>
        <dbReference type="Proteomes" id="UP000637628"/>
    </source>
</evidence>
<dbReference type="Gene3D" id="1.20.1640.10">
    <property type="entry name" value="Multidrug efflux transporter AcrB transmembrane domain"/>
    <property type="match status" value="2"/>
</dbReference>
<feature type="transmembrane region" description="Helical" evidence="7">
    <location>
        <begin position="302"/>
        <end position="327"/>
    </location>
</feature>
<dbReference type="Pfam" id="PF03176">
    <property type="entry name" value="MMPL"/>
    <property type="match status" value="2"/>
</dbReference>
<comment type="caution">
    <text evidence="9">The sequence shown here is derived from an EMBL/GenBank/DDBJ whole genome shotgun (WGS) entry which is preliminary data.</text>
</comment>
<feature type="transmembrane region" description="Helical" evidence="7">
    <location>
        <begin position="227"/>
        <end position="247"/>
    </location>
</feature>
<evidence type="ECO:0000256" key="5">
    <source>
        <dbReference type="ARBA" id="ARBA00022989"/>
    </source>
</evidence>
<keyword evidence="3" id="KW-1003">Cell membrane</keyword>
<feature type="transmembrane region" description="Helical" evidence="7">
    <location>
        <begin position="539"/>
        <end position="560"/>
    </location>
</feature>
<dbReference type="PROSITE" id="PS50156">
    <property type="entry name" value="SSD"/>
    <property type="match status" value="1"/>
</dbReference>
<evidence type="ECO:0000256" key="6">
    <source>
        <dbReference type="ARBA" id="ARBA00023136"/>
    </source>
</evidence>
<evidence type="ECO:0000259" key="8">
    <source>
        <dbReference type="PROSITE" id="PS50156"/>
    </source>
</evidence>
<sequence length="719" mass="73734">MATLLYRLGRFSFRRRRRMTALWVVVFALLGLGAATLSGPTSNAFSIPGTESSRALEVIAEKMGGGGTANTASATVVFTVGGDATLAGTAQQAALKQAVTALGAAPDVAAVTQPTLSADKQTAYATVSYTIGQADVTEADREALFAAGRTVQSAGVGVEFGGTATEANEAGGATEVIGVAVAAVVLIITFGALVAAGLPLLTAILSVLVGMLGIRIATGFFDLSTSTSALALMLGLAVGIDYALFVVSRYRHELAEGREPEDAAGRALGTAGSAVVFAGLTVFIALAALSVVGIPFLTSMGLAAAGTVAVAVLITLTLLPALLGFAGRKVLPKRPRKVKGVAFGERWARGIVKHRVPALVLTAGALIVIALPATQLRLALPDASTAAQDSTQRKAYDQLAEGFGAGFNGPLIVVVEAGAGQAKTAGAAAQKIIEGLGDVALVTPPAANQAGDTALLTVMPKSSPNSTETEDLVAAIRDQRGSVSGATLSVTGTTALNIDVSEKLSAALLPYLSVVVGLAILLLMLVFRSIAVPLKATLGFLLSVAATFGAVVAVFQWGWLAGLFGVDNPGPIISMMPIFLIGVLFGLAMDYEVFLVTRAREEYVHGAGPDEAIITGVRHGARVVTAAALIMMSVFAGFLLADDAIIKSLGFALAFGVAVDAFLVRMTIVPAVLSLLGRAAWWLPRWLDRALPNVDIEGEKLSRTLGDRPAEEDRPLVSV</sequence>
<feature type="transmembrane region" description="Helical" evidence="7">
    <location>
        <begin position="623"/>
        <end position="641"/>
    </location>
</feature>
<evidence type="ECO:0000256" key="2">
    <source>
        <dbReference type="ARBA" id="ARBA00010157"/>
    </source>
</evidence>
<keyword evidence="5 7" id="KW-1133">Transmembrane helix</keyword>
<dbReference type="InterPro" id="IPR004869">
    <property type="entry name" value="MMPL_dom"/>
</dbReference>
<comment type="subcellular location">
    <subcellularLocation>
        <location evidence="1">Cell membrane</location>
        <topology evidence="1">Multi-pass membrane protein</topology>
    </subcellularLocation>
</comment>
<feature type="domain" description="SSD" evidence="8">
    <location>
        <begin position="208"/>
        <end position="325"/>
    </location>
</feature>
<feature type="transmembrane region" description="Helical" evidence="7">
    <location>
        <begin position="268"/>
        <end position="296"/>
    </location>
</feature>
<evidence type="ECO:0000256" key="3">
    <source>
        <dbReference type="ARBA" id="ARBA00022475"/>
    </source>
</evidence>